<accession>A0AAW9W8W4</accession>
<organism evidence="1 2">
    <name type="scientific">Streptococcus pneumoniae</name>
    <dbReference type="NCBI Taxonomy" id="1313"/>
    <lineage>
        <taxon>Bacteria</taxon>
        <taxon>Bacillati</taxon>
        <taxon>Bacillota</taxon>
        <taxon>Bacilli</taxon>
        <taxon>Lactobacillales</taxon>
        <taxon>Streptococcaceae</taxon>
        <taxon>Streptococcus</taxon>
    </lineage>
</organism>
<dbReference type="RefSeq" id="WP_155459081.1">
    <property type="nucleotide sequence ID" value="NZ_WNHN01000697.1"/>
</dbReference>
<evidence type="ECO:0000313" key="1">
    <source>
        <dbReference type="EMBL" id="MTV78222.1"/>
    </source>
</evidence>
<feature type="non-terminal residue" evidence="1">
    <location>
        <position position="81"/>
    </location>
</feature>
<name>A0AAW9W8W4_STREE</name>
<dbReference type="AlphaFoldDB" id="A0AAW9W8W4"/>
<protein>
    <submittedName>
        <fullName evidence="1">Uncharacterized protein</fullName>
    </submittedName>
</protein>
<proteinExistence type="predicted"/>
<sequence length="81" mass="9581">MNTENTHPNEEQTREILGLEGYKYLGYQNGWKNVYFDEDGVETTDPKKRRSFGYRKEDYPEYMECINCGHNKGGIIKSKQH</sequence>
<comment type="caution">
    <text evidence="1">The sequence shown here is derived from an EMBL/GenBank/DDBJ whole genome shotgun (WGS) entry which is preliminary data.</text>
</comment>
<dbReference type="Proteomes" id="UP000729182">
    <property type="component" value="Unassembled WGS sequence"/>
</dbReference>
<reference evidence="1" key="1">
    <citation type="submission" date="2019-11" db="EMBL/GenBank/DDBJ databases">
        <title>Growth characteristics of pneumococcus vary with the chemical composition of the capsule and with environmental conditions.</title>
        <authorList>
            <person name="Tothpal A."/>
            <person name="Desobry K."/>
            <person name="Joshi S."/>
            <person name="Wyllie A.L."/>
            <person name="Weinberger D.M."/>
        </authorList>
    </citation>
    <scope>NUCLEOTIDE SEQUENCE</scope>
    <source>
        <strain evidence="1">Pnumococcus10A</strain>
    </source>
</reference>
<evidence type="ECO:0000313" key="2">
    <source>
        <dbReference type="Proteomes" id="UP000729182"/>
    </source>
</evidence>
<dbReference type="EMBL" id="WNHN01000697">
    <property type="protein sequence ID" value="MTV78222.1"/>
    <property type="molecule type" value="Genomic_DNA"/>
</dbReference>
<gene>
    <name evidence="1" type="ORF">GM535_13470</name>
</gene>